<evidence type="ECO:0000313" key="4">
    <source>
        <dbReference type="EMBL" id="HAF2321578.1"/>
    </source>
</evidence>
<proteinExistence type="predicted"/>
<evidence type="ECO:0000313" key="8">
    <source>
        <dbReference type="EMBL" id="HAF5573866.1"/>
    </source>
</evidence>
<dbReference type="EMBL" id="DAAUWP010000007">
    <property type="protein sequence ID" value="HAF3518265.1"/>
    <property type="molecule type" value="Genomic_DNA"/>
</dbReference>
<protein>
    <submittedName>
        <fullName evidence="1">Uncharacterized protein</fullName>
    </submittedName>
</protein>
<dbReference type="EMBL" id="DAASUA010000005">
    <property type="protein sequence ID" value="HAE7021731.1"/>
    <property type="molecule type" value="Genomic_DNA"/>
</dbReference>
<dbReference type="EMBL" id="DAAUNS010000001">
    <property type="protein sequence ID" value="HAF2321578.1"/>
    <property type="molecule type" value="Genomic_DNA"/>
</dbReference>
<dbReference type="EMBL" id="DAAVPA010000005">
    <property type="protein sequence ID" value="HAF6319435.1"/>
    <property type="molecule type" value="Genomic_DNA"/>
</dbReference>
<name>A0A727LXN0_SALER</name>
<evidence type="ECO:0000313" key="6">
    <source>
        <dbReference type="EMBL" id="HAF3518265.1"/>
    </source>
</evidence>
<sequence length="52" mass="5441">MALPAAACSILALVSTRSLALSLSIRVISTSGRADCRMAAPPYLACAQRFFP</sequence>
<dbReference type="AlphaFoldDB" id="A0A727LXN0"/>
<evidence type="ECO:0000313" key="7">
    <source>
        <dbReference type="EMBL" id="HAF4517062.1"/>
    </source>
</evidence>
<gene>
    <name evidence="5" type="ORF">G8C63_002257</name>
    <name evidence="6" type="ORF">G8C65_002348</name>
    <name evidence="7" type="ORF">G8L96_001292</name>
    <name evidence="8" type="ORF">G9A85_002300</name>
    <name evidence="4" type="ORF">G9B55_000556</name>
    <name evidence="9" type="ORF">G9E12_003268</name>
    <name evidence="10" type="ORF">G9E61_002297</name>
    <name evidence="2" type="ORF">GNC80_001533</name>
    <name evidence="1" type="ORF">GNC89_001120</name>
    <name evidence="3" type="ORF">GND24_001866</name>
</gene>
<dbReference type="EMBL" id="DAAVFW010000002">
    <property type="protein sequence ID" value="HAF4517062.1"/>
    <property type="molecule type" value="Genomic_DNA"/>
</dbReference>
<evidence type="ECO:0000313" key="10">
    <source>
        <dbReference type="EMBL" id="HAF6319435.1"/>
    </source>
</evidence>
<dbReference type="EMBL" id="DAAVNZ010000005">
    <property type="protein sequence ID" value="HAF5573866.1"/>
    <property type="molecule type" value="Genomic_DNA"/>
</dbReference>
<evidence type="ECO:0000313" key="2">
    <source>
        <dbReference type="EMBL" id="HAE7021731.1"/>
    </source>
</evidence>
<reference evidence="1" key="1">
    <citation type="journal article" date="2018" name="Genome Biol.">
        <title>SKESA: strategic k-mer extension for scrupulous assemblies.</title>
        <authorList>
            <person name="Souvorov A."/>
            <person name="Agarwala R."/>
            <person name="Lipman D.J."/>
        </authorList>
    </citation>
    <scope>NUCLEOTIDE SEQUENCE</scope>
    <source>
        <strain evidence="6">CFIAFB20130181</strain>
        <strain evidence="9">CFIAFB20130216</strain>
        <strain evidence="8">CFIAFB20140135</strain>
        <strain evidence="5">CFIAFB20140147</strain>
        <strain evidence="3">CFSAN005834</strain>
        <strain evidence="4">MA.CK_97/00003277</strain>
        <strain evidence="10">MA.NL_A22</strain>
        <strain evidence="7">MA.RM_119</strain>
        <strain evidence="1">N26093</strain>
        <strain evidence="2">N29304</strain>
    </source>
</reference>
<accession>A0A727LXN0</accession>
<dbReference type="EMBL" id="DAAREK010000004">
    <property type="protein sequence ID" value="HAE2087117.1"/>
    <property type="molecule type" value="Genomic_DNA"/>
</dbReference>
<evidence type="ECO:0000313" key="5">
    <source>
        <dbReference type="EMBL" id="HAF3421481.1"/>
    </source>
</evidence>
<dbReference type="EMBL" id="DAAUVS010000007">
    <property type="protein sequence ID" value="HAF3421481.1"/>
    <property type="molecule type" value="Genomic_DNA"/>
</dbReference>
<evidence type="ECO:0000313" key="3">
    <source>
        <dbReference type="EMBL" id="HAE7805791.1"/>
    </source>
</evidence>
<dbReference type="EMBL" id="DAATAQ010000006">
    <property type="protein sequence ID" value="HAE7805791.1"/>
    <property type="molecule type" value="Genomic_DNA"/>
</dbReference>
<evidence type="ECO:0000313" key="9">
    <source>
        <dbReference type="EMBL" id="HAF5601854.1"/>
    </source>
</evidence>
<reference evidence="1" key="2">
    <citation type="submission" date="2018-07" db="EMBL/GenBank/DDBJ databases">
        <authorList>
            <consortium name="NCBI Pathogen Detection Project"/>
        </authorList>
    </citation>
    <scope>NUCLEOTIDE SEQUENCE</scope>
    <source>
        <strain evidence="6">CFIAFB20130181</strain>
        <strain evidence="9">CFIAFB20130216</strain>
        <strain evidence="8">CFIAFB20140135</strain>
        <strain evidence="5">CFIAFB20140147</strain>
        <strain evidence="3">CFSAN005834</strain>
        <strain evidence="4">MA.CK_97/00003277</strain>
        <strain evidence="10">MA.NL_A22</strain>
        <strain evidence="7">MA.RM_119</strain>
        <strain evidence="1">N26093</strain>
        <strain evidence="2">N29304</strain>
    </source>
</reference>
<evidence type="ECO:0000313" key="1">
    <source>
        <dbReference type="EMBL" id="HAE2087117.1"/>
    </source>
</evidence>
<dbReference type="EMBL" id="DAAVOE010000008">
    <property type="protein sequence ID" value="HAF5601854.1"/>
    <property type="molecule type" value="Genomic_DNA"/>
</dbReference>
<comment type="caution">
    <text evidence="1">The sequence shown here is derived from an EMBL/GenBank/DDBJ whole genome shotgun (WGS) entry which is preliminary data.</text>
</comment>
<organism evidence="1">
    <name type="scientific">Salmonella enterica</name>
    <name type="common">Salmonella choleraesuis</name>
    <dbReference type="NCBI Taxonomy" id="28901"/>
    <lineage>
        <taxon>Bacteria</taxon>
        <taxon>Pseudomonadati</taxon>
        <taxon>Pseudomonadota</taxon>
        <taxon>Gammaproteobacteria</taxon>
        <taxon>Enterobacterales</taxon>
        <taxon>Enterobacteriaceae</taxon>
        <taxon>Salmonella</taxon>
    </lineage>
</organism>